<sequence length="231" mass="26250">LGNAFEEQGKLKEAINCYERANTTLSRAKLLECVYTLGQKDRFYRLLEKITQEDKINLGVAAISAFGSNQFGCRDPYPFCNRPLDFIYLDSIASTPDKSSGLLHDIQKQIVDLQLDRQSQALLKSGIQSAGNLFVDPVGALANLEKIIRNQIAAYNSKYQESDCCFIKMWPRKYTLTGWYILMEKGGHLKSHNHPEGWLSGVLYLKIPPTKKDEGYIEFGLHRHDFPILKS</sequence>
<name>A0A383ECD4_9ZZZZ</name>
<accession>A0A383ECD4</accession>
<proteinExistence type="predicted"/>
<reference evidence="1" key="1">
    <citation type="submission" date="2018-05" db="EMBL/GenBank/DDBJ databases">
        <authorList>
            <person name="Lanie J.A."/>
            <person name="Ng W.-L."/>
            <person name="Kazmierczak K.M."/>
            <person name="Andrzejewski T.M."/>
            <person name="Davidsen T.M."/>
            <person name="Wayne K.J."/>
            <person name="Tettelin H."/>
            <person name="Glass J.I."/>
            <person name="Rusch D."/>
            <person name="Podicherti R."/>
            <person name="Tsui H.-C.T."/>
            <person name="Winkler M.E."/>
        </authorList>
    </citation>
    <scope>NUCLEOTIDE SEQUENCE</scope>
</reference>
<gene>
    <name evidence="1" type="ORF">METZ01_LOCUS507225</name>
</gene>
<dbReference type="Pfam" id="PF13759">
    <property type="entry name" value="2OG-FeII_Oxy_5"/>
    <property type="match status" value="1"/>
</dbReference>
<protein>
    <submittedName>
        <fullName evidence="1">Uncharacterized protein</fullName>
    </submittedName>
</protein>
<dbReference type="Gene3D" id="2.60.120.620">
    <property type="entry name" value="q2cbj1_9rhob like domain"/>
    <property type="match status" value="1"/>
</dbReference>
<dbReference type="AlphaFoldDB" id="A0A383ECD4"/>
<evidence type="ECO:0000313" key="1">
    <source>
        <dbReference type="EMBL" id="SVE54371.1"/>
    </source>
</evidence>
<organism evidence="1">
    <name type="scientific">marine metagenome</name>
    <dbReference type="NCBI Taxonomy" id="408172"/>
    <lineage>
        <taxon>unclassified sequences</taxon>
        <taxon>metagenomes</taxon>
        <taxon>ecological metagenomes</taxon>
    </lineage>
</organism>
<dbReference type="EMBL" id="UINC01224657">
    <property type="protein sequence ID" value="SVE54371.1"/>
    <property type="molecule type" value="Genomic_DNA"/>
</dbReference>
<dbReference type="InterPro" id="IPR012668">
    <property type="entry name" value="CHP02466"/>
</dbReference>
<feature type="non-terminal residue" evidence="1">
    <location>
        <position position="231"/>
    </location>
</feature>
<feature type="non-terminal residue" evidence="1">
    <location>
        <position position="1"/>
    </location>
</feature>